<feature type="transmembrane region" description="Helical" evidence="1">
    <location>
        <begin position="445"/>
        <end position="467"/>
    </location>
</feature>
<proteinExistence type="predicted"/>
<name>A0AAP3M4F6_9LACO</name>
<evidence type="ECO:0000259" key="3">
    <source>
        <dbReference type="Pfam" id="PF20990"/>
    </source>
</evidence>
<feature type="transmembrane region" description="Helical" evidence="1">
    <location>
        <begin position="255"/>
        <end position="276"/>
    </location>
</feature>
<dbReference type="InterPro" id="IPR048389">
    <property type="entry name" value="YciQ-like_C"/>
</dbReference>
<evidence type="ECO:0000313" key="5">
    <source>
        <dbReference type="Proteomes" id="UP001213015"/>
    </source>
</evidence>
<protein>
    <submittedName>
        <fullName evidence="4">DUF2207 domain-containing protein</fullName>
    </submittedName>
</protein>
<evidence type="ECO:0000259" key="2">
    <source>
        <dbReference type="Pfam" id="PF09972"/>
    </source>
</evidence>
<dbReference type="AlphaFoldDB" id="A0AAP3M4F6"/>
<dbReference type="InterPro" id="IPR018702">
    <property type="entry name" value="DUF2207"/>
</dbReference>
<dbReference type="Pfam" id="PF20990">
    <property type="entry name" value="DUF2207_C"/>
    <property type="match status" value="1"/>
</dbReference>
<evidence type="ECO:0000313" key="4">
    <source>
        <dbReference type="EMBL" id="MCZ3844703.1"/>
    </source>
</evidence>
<dbReference type="EMBL" id="JAKHLF010000005">
    <property type="protein sequence ID" value="MCZ3844703.1"/>
    <property type="molecule type" value="Genomic_DNA"/>
</dbReference>
<feature type="transmembrane region" description="Helical" evidence="1">
    <location>
        <begin position="421"/>
        <end position="439"/>
    </location>
</feature>
<dbReference type="RefSeq" id="WP_006586118.1">
    <property type="nucleotide sequence ID" value="NZ_JAKHFH010000008.1"/>
</dbReference>
<keyword evidence="1" id="KW-0472">Membrane</keyword>
<keyword evidence="1" id="KW-1133">Transmembrane helix</keyword>
<accession>A0AAP3M4F6</accession>
<reference evidence="4" key="1">
    <citation type="submission" date="2022-01" db="EMBL/GenBank/DDBJ databases">
        <title>VMRC isolate genome collection.</title>
        <authorList>
            <person name="France M."/>
            <person name="Rutt L."/>
            <person name="Humphrys M."/>
            <person name="Ravel J."/>
        </authorList>
    </citation>
    <scope>NUCLEOTIDE SEQUENCE</scope>
    <source>
        <strain evidence="4">C0127B5</strain>
    </source>
</reference>
<comment type="caution">
    <text evidence="4">The sequence shown here is derived from an EMBL/GenBank/DDBJ whole genome shotgun (WGS) entry which is preliminary data.</text>
</comment>
<dbReference type="Proteomes" id="UP001213015">
    <property type="component" value="Unassembled WGS sequence"/>
</dbReference>
<evidence type="ECO:0000256" key="1">
    <source>
        <dbReference type="SAM" id="Phobius"/>
    </source>
</evidence>
<gene>
    <name evidence="4" type="ORF">L2422_04095</name>
</gene>
<keyword evidence="1" id="KW-0812">Transmembrane</keyword>
<feature type="domain" description="Predicted membrane protein YciQ-like C-terminal" evidence="3">
    <location>
        <begin position="291"/>
        <end position="529"/>
    </location>
</feature>
<feature type="domain" description="DUF2207" evidence="2">
    <location>
        <begin position="33"/>
        <end position="217"/>
    </location>
</feature>
<organism evidence="4 5">
    <name type="scientific">Lactobacillus mulieris</name>
    <dbReference type="NCBI Taxonomy" id="2508708"/>
    <lineage>
        <taxon>Bacteria</taxon>
        <taxon>Bacillati</taxon>
        <taxon>Bacillota</taxon>
        <taxon>Bacilli</taxon>
        <taxon>Lactobacillales</taxon>
        <taxon>Lactobacillaceae</taxon>
        <taxon>Lactobacillus</taxon>
    </lineage>
</organism>
<sequence length="600" mass="66952">MKKIINLLLMLGVITLLFSITGQRVLADSPSYDITNVKVASHIQADGSLTIERKITYKFDSSARGVYYRQNLLKNQKLLNPQVKIINQGVTKTIINNSSGSNDTYQLSYKNGYQFKVFHKVKAGNRFTIVYRYKITNAIKNWQDTAELNFKIIGNGWETDLDHVEAEVVFPSKVSMLKAWAHGDLSGRIQVLPDKGRIIMTADNVAGNTGIEVHAIFPTSVTADNKNVSNEKRKQFILKQEKQLAEEANRRRKRAGYILIFSVIVSILAIIASLFVKKQGSKPKKMSALAHSYEIPEVSPIMAQILDNTSKPDTQALMALITELTGKHKLEIREEKIGKIIKKSSYRIFLKDQTALSQQPLLRFLFDEVGNGASFSTYELKKFDDPKELSEKYQAWRNQYYKQAYQRNYFSNKIREKKQNIVALAGILVAINAIIIFLSCMLSIISWQLLVLAIILAILNGISWLVAASRLGIYTEKGAEITNQVRSFKKMLENIGNFKMRDIGELILWEDIMPYAVALGLSEKVLKQLRLEFSESELATSDLVVYQALYLNNSSSNNFEHSFTSAFNAGSSISSDSGSSGGFSSGSSGGFGGGSGGGAF</sequence>
<dbReference type="Pfam" id="PF09972">
    <property type="entry name" value="DUF2207"/>
    <property type="match status" value="1"/>
</dbReference>